<sequence>MAASSLQLPVFKRLEGKVAIITGAANGIGATTARLFAQHGCKVIIADIDDKNGHSVAEEIGPEYALFIHCDVRIESHVQHAVDTTVSRYGKLDIMFSNAGVAGSRDTSILEASPENINLVFETNVFGAFFCAKHAARVMIPARKGSVIFSASAASEVFGITSDTYTASKCAVVGLCKSLCVEMGKYGIKANCVSPYVILTKLGMSIMPTQDRKLAEEIVAEASNFKGKTLTTEDVAEAALYLAGDESKFVSGLNLLIDGGFTTTNTAFQVAVDKILG</sequence>
<dbReference type="PRINTS" id="PR00080">
    <property type="entry name" value="SDRFAMILY"/>
</dbReference>
<dbReference type="Pfam" id="PF13561">
    <property type="entry name" value="adh_short_C2"/>
    <property type="match status" value="1"/>
</dbReference>
<protein>
    <submittedName>
        <fullName evidence="3">Short-chain alcohol dehydrogenase</fullName>
    </submittedName>
</protein>
<accession>Q9SBD8</accession>
<evidence type="ECO:0000256" key="2">
    <source>
        <dbReference type="ARBA" id="ARBA00023002"/>
    </source>
</evidence>
<evidence type="ECO:0000256" key="1">
    <source>
        <dbReference type="ARBA" id="ARBA00006484"/>
    </source>
</evidence>
<dbReference type="FunFam" id="3.40.50.720:FF:000084">
    <property type="entry name" value="Short-chain dehydrogenase reductase"/>
    <property type="match status" value="1"/>
</dbReference>
<keyword evidence="2" id="KW-0560">Oxidoreductase</keyword>
<dbReference type="Gene3D" id="3.40.50.720">
    <property type="entry name" value="NAD(P)-binding Rossmann-like Domain"/>
    <property type="match status" value="1"/>
</dbReference>
<dbReference type="InterPro" id="IPR036291">
    <property type="entry name" value="NAD(P)-bd_dom_sf"/>
</dbReference>
<dbReference type="AlphaFoldDB" id="Q9SBD8"/>
<dbReference type="GO" id="GO:0016616">
    <property type="term" value="F:oxidoreductase activity, acting on the CH-OH group of donors, NAD or NADP as acceptor"/>
    <property type="evidence" value="ECO:0007669"/>
    <property type="project" value="UniProtKB-ARBA"/>
</dbReference>
<dbReference type="InterPro" id="IPR002347">
    <property type="entry name" value="SDR_fam"/>
</dbReference>
<dbReference type="PANTHER" id="PTHR43180:SF69">
    <property type="entry name" value="SECOISOLARICIRESINOL DEHYDROGENASE-LIKE ISOFORM X1"/>
    <property type="match status" value="1"/>
</dbReference>
<dbReference type="PRINTS" id="PR00081">
    <property type="entry name" value="GDHRDH"/>
</dbReference>
<name>Q9SBD8_IPOTF</name>
<gene>
    <name evidence="3" type="primary">SSP</name>
</gene>
<proteinExistence type="evidence at transcript level"/>
<organism evidence="3">
    <name type="scientific">Ipomoea trifida</name>
    <name type="common">Morning glory</name>
    <dbReference type="NCBI Taxonomy" id="35884"/>
    <lineage>
        <taxon>Eukaryota</taxon>
        <taxon>Viridiplantae</taxon>
        <taxon>Streptophyta</taxon>
        <taxon>Embryophyta</taxon>
        <taxon>Tracheophyta</taxon>
        <taxon>Spermatophyta</taxon>
        <taxon>Magnoliopsida</taxon>
        <taxon>eudicotyledons</taxon>
        <taxon>Gunneridae</taxon>
        <taxon>Pentapetalae</taxon>
        <taxon>asterids</taxon>
        <taxon>lamiids</taxon>
        <taxon>Solanales</taxon>
        <taxon>Convolvulaceae</taxon>
        <taxon>Ipomoeeae</taxon>
        <taxon>Ipomoea</taxon>
    </lineage>
</organism>
<reference evidence="3" key="1">
    <citation type="submission" date="1998-06" db="EMBL/GenBank/DDBJ databases">
        <title>S-locus specific stigma protein (SSP) from sporophytic self-incompatibility plant, Ipomoea trifida, is a member of short-chain alcohol dehydrogenase family.</title>
        <authorList>
            <person name="Kowyama Y."/>
            <person name="Kadota N."/>
            <person name="Sassa H."/>
            <person name="Kakeda K."/>
            <person name="Tsuchiya T."/>
            <person name="Ishimizu T."/>
            <person name="Kondo K."/>
            <person name="Norioka S."/>
        </authorList>
    </citation>
    <scope>NUCLEOTIDE SEQUENCE</scope>
</reference>
<comment type="similarity">
    <text evidence="1">Belongs to the short-chain dehydrogenases/reductases (SDR) family.</text>
</comment>
<dbReference type="EMBL" id="AF072448">
    <property type="protein sequence ID" value="AAC35341.1"/>
    <property type="molecule type" value="mRNA"/>
</dbReference>
<dbReference type="SUPFAM" id="SSF51735">
    <property type="entry name" value="NAD(P)-binding Rossmann-fold domains"/>
    <property type="match status" value="1"/>
</dbReference>
<dbReference type="PANTHER" id="PTHR43180">
    <property type="entry name" value="3-OXOACYL-(ACYL-CARRIER-PROTEIN) REDUCTASE (AFU_ORTHOLOGUE AFUA_6G11210)"/>
    <property type="match status" value="1"/>
</dbReference>
<evidence type="ECO:0000313" key="3">
    <source>
        <dbReference type="EMBL" id="AAC35341.1"/>
    </source>
</evidence>